<dbReference type="SMART" id="SM00028">
    <property type="entry name" value="TPR"/>
    <property type="match status" value="1"/>
</dbReference>
<dbReference type="SUPFAM" id="SSF48452">
    <property type="entry name" value="TPR-like"/>
    <property type="match status" value="1"/>
</dbReference>
<accession>A0A2K8U3H3</accession>
<sequence>MAAELHFLRPQWLLALAPLLLILFGLWKARHAANAWRGLVDAHLLPHLLVGEEGRPRRLPLALLALAWLLGTLALAGPVWERLPQPVFATTAKRVILLDLSPSMNAADLAPSRLARARFEVLDLLAATREGQVALIAFGPDPFIVSPLTGDAQTIASQVPRLGTDLLPVPGPRRTERALEQAGALLAQAGGEGGEVILITDGLTGDGAGARVEAAARALAAKGHRVSVLGVGTADGAPVPDPGGGFAADRSGAIPMARLERGALESLARAGNGRYVDLDPGDRDTLALIGSGGVAGAATAPGVLVEQQGLAADQWREEGPWLLLALLPIAALAFRRGWLLPVLALVLVLPPHPGWALGWDDLWQRPDQQGAHRLAAGDAAAAATRFQDPAWRAAARYRGGDYAGALADLTGVGGAEADYNRANALARLGRFDESIAAYERTLQQAPDHADARANLDLVKALRDQQQQDQPQGQGNQDQKDQKGDKGQQGQKGQEGRQGQKDGQPSDASQDGHNGQQGQGQQQDSGQGAPPTAGTGAPQDAPPDPGAAKPDSAGQQADPASTDPKAAQGSSAGNTGETPPPKPGDLGQGAVAGEPEVTLRDGAKPESGKDQGQADAIAQQPPTGAPPTGNAAARLAGAADLNPQQREQQQAMEAQLRRVPDDPAGLLRQRFLLQQLRREGRLP</sequence>
<feature type="repeat" description="TPR" evidence="1">
    <location>
        <begin position="415"/>
        <end position="448"/>
    </location>
</feature>
<name>A0A2K8U3H3_9GAMM</name>
<dbReference type="InterPro" id="IPR036465">
    <property type="entry name" value="vWFA_dom_sf"/>
</dbReference>
<evidence type="ECO:0000259" key="4">
    <source>
        <dbReference type="PROSITE" id="PS50234"/>
    </source>
</evidence>
<evidence type="ECO:0000256" key="3">
    <source>
        <dbReference type="SAM" id="Phobius"/>
    </source>
</evidence>
<feature type="compositionally biased region" description="Low complexity" evidence="2">
    <location>
        <begin position="508"/>
        <end position="538"/>
    </location>
</feature>
<dbReference type="PANTHER" id="PTHR22550">
    <property type="entry name" value="SPORE GERMINATION PROTEIN"/>
    <property type="match status" value="1"/>
</dbReference>
<dbReference type="SUPFAM" id="SSF53300">
    <property type="entry name" value="vWA-like"/>
    <property type="match status" value="1"/>
</dbReference>
<dbReference type="AlphaFoldDB" id="A0A2K8U3H3"/>
<feature type="compositionally biased region" description="Polar residues" evidence="2">
    <location>
        <begin position="567"/>
        <end position="576"/>
    </location>
</feature>
<feature type="compositionally biased region" description="Low complexity" evidence="2">
    <location>
        <begin position="615"/>
        <end position="653"/>
    </location>
</feature>
<feature type="transmembrane region" description="Helical" evidence="3">
    <location>
        <begin position="61"/>
        <end position="80"/>
    </location>
</feature>
<dbReference type="Pfam" id="PF13519">
    <property type="entry name" value="VWA_2"/>
    <property type="match status" value="1"/>
</dbReference>
<keyword evidence="1" id="KW-0802">TPR repeat</keyword>
<gene>
    <name evidence="5" type="ORF">THSYN_03305</name>
</gene>
<dbReference type="Gene3D" id="1.25.40.10">
    <property type="entry name" value="Tetratricopeptide repeat domain"/>
    <property type="match status" value="1"/>
</dbReference>
<feature type="compositionally biased region" description="Basic and acidic residues" evidence="2">
    <location>
        <begin position="596"/>
        <end position="608"/>
    </location>
</feature>
<reference evidence="5 6" key="1">
    <citation type="submission" date="2017-03" db="EMBL/GenBank/DDBJ databases">
        <title>Complete genome sequence of Candidatus 'Thiodictyon syntrophicum' sp. nov. strain Cad16T, a photolithoautotroph purple sulfur bacterium isolated from an alpine meromictic lake.</title>
        <authorList>
            <person name="Luedin S.M."/>
            <person name="Pothier J.F."/>
            <person name="Danza F."/>
            <person name="Storelli N."/>
            <person name="Wittwer M."/>
            <person name="Tonolla M."/>
        </authorList>
    </citation>
    <scope>NUCLEOTIDE SEQUENCE [LARGE SCALE GENOMIC DNA]</scope>
    <source>
        <strain evidence="5 6">Cad16T</strain>
    </source>
</reference>
<organism evidence="5 6">
    <name type="scientific">Candidatus Thiodictyon syntrophicum</name>
    <dbReference type="NCBI Taxonomy" id="1166950"/>
    <lineage>
        <taxon>Bacteria</taxon>
        <taxon>Pseudomonadati</taxon>
        <taxon>Pseudomonadota</taxon>
        <taxon>Gammaproteobacteria</taxon>
        <taxon>Chromatiales</taxon>
        <taxon>Chromatiaceae</taxon>
        <taxon>Thiodictyon</taxon>
    </lineage>
</organism>
<protein>
    <recommendedName>
        <fullName evidence="4">VWFA domain-containing protein</fullName>
    </recommendedName>
</protein>
<dbReference type="SMART" id="SM00327">
    <property type="entry name" value="VWA"/>
    <property type="match status" value="1"/>
</dbReference>
<dbReference type="InterPro" id="IPR050768">
    <property type="entry name" value="UPF0353/GerABKA_families"/>
</dbReference>
<dbReference type="InterPro" id="IPR002035">
    <property type="entry name" value="VWF_A"/>
</dbReference>
<dbReference type="PANTHER" id="PTHR22550:SF14">
    <property type="entry name" value="VWFA DOMAIN-CONTAINING PROTEIN"/>
    <property type="match status" value="1"/>
</dbReference>
<keyword evidence="3" id="KW-0812">Transmembrane</keyword>
<dbReference type="Gene3D" id="3.40.50.410">
    <property type="entry name" value="von Willebrand factor, type A domain"/>
    <property type="match status" value="1"/>
</dbReference>
<evidence type="ECO:0000313" key="6">
    <source>
        <dbReference type="Proteomes" id="UP000232638"/>
    </source>
</evidence>
<feature type="transmembrane region" description="Helical" evidence="3">
    <location>
        <begin position="12"/>
        <end position="29"/>
    </location>
</feature>
<evidence type="ECO:0000313" key="5">
    <source>
        <dbReference type="EMBL" id="AUB80085.1"/>
    </source>
</evidence>
<keyword evidence="3" id="KW-0472">Membrane</keyword>
<feature type="region of interest" description="Disordered" evidence="2">
    <location>
        <begin position="462"/>
        <end position="665"/>
    </location>
</feature>
<evidence type="ECO:0000256" key="1">
    <source>
        <dbReference type="PROSITE-ProRule" id="PRU00339"/>
    </source>
</evidence>
<dbReference type="RefSeq" id="WP_100917894.1">
    <property type="nucleotide sequence ID" value="NZ_CP020370.1"/>
</dbReference>
<dbReference type="InterPro" id="IPR019734">
    <property type="entry name" value="TPR_rpt"/>
</dbReference>
<keyword evidence="3" id="KW-1133">Transmembrane helix</keyword>
<evidence type="ECO:0000256" key="2">
    <source>
        <dbReference type="SAM" id="MobiDB-lite"/>
    </source>
</evidence>
<dbReference type="InterPro" id="IPR011990">
    <property type="entry name" value="TPR-like_helical_dom_sf"/>
</dbReference>
<dbReference type="EMBL" id="CP020370">
    <property type="protein sequence ID" value="AUB80085.1"/>
    <property type="molecule type" value="Genomic_DNA"/>
</dbReference>
<dbReference type="OrthoDB" id="9807628at2"/>
<dbReference type="Proteomes" id="UP000232638">
    <property type="component" value="Chromosome"/>
</dbReference>
<proteinExistence type="predicted"/>
<dbReference type="PROSITE" id="PS50234">
    <property type="entry name" value="VWFA"/>
    <property type="match status" value="1"/>
</dbReference>
<feature type="compositionally biased region" description="Low complexity" evidence="2">
    <location>
        <begin position="463"/>
        <end position="476"/>
    </location>
</feature>
<feature type="domain" description="VWFA" evidence="4">
    <location>
        <begin position="93"/>
        <end position="232"/>
    </location>
</feature>
<dbReference type="PROSITE" id="PS50005">
    <property type="entry name" value="TPR"/>
    <property type="match status" value="1"/>
</dbReference>
<dbReference type="KEGG" id="tsy:THSYN_03305"/>
<keyword evidence="6" id="KW-1185">Reference proteome</keyword>